<proteinExistence type="predicted"/>
<keyword evidence="2" id="KW-1185">Reference proteome</keyword>
<gene>
    <name evidence="1" type="ORF">DVH24_009600</name>
</gene>
<organism evidence="1 2">
    <name type="scientific">Malus domestica</name>
    <name type="common">Apple</name>
    <name type="synonym">Pyrus malus</name>
    <dbReference type="NCBI Taxonomy" id="3750"/>
    <lineage>
        <taxon>Eukaryota</taxon>
        <taxon>Viridiplantae</taxon>
        <taxon>Streptophyta</taxon>
        <taxon>Embryophyta</taxon>
        <taxon>Tracheophyta</taxon>
        <taxon>Spermatophyta</taxon>
        <taxon>Magnoliopsida</taxon>
        <taxon>eudicotyledons</taxon>
        <taxon>Gunneridae</taxon>
        <taxon>Pentapetalae</taxon>
        <taxon>rosids</taxon>
        <taxon>fabids</taxon>
        <taxon>Rosales</taxon>
        <taxon>Rosaceae</taxon>
        <taxon>Amygdaloideae</taxon>
        <taxon>Maleae</taxon>
        <taxon>Malus</taxon>
    </lineage>
</organism>
<name>A0A498JLZ4_MALDO</name>
<dbReference type="EMBL" id="RDQH01000332">
    <property type="protein sequence ID" value="RXH96758.1"/>
    <property type="molecule type" value="Genomic_DNA"/>
</dbReference>
<evidence type="ECO:0000313" key="1">
    <source>
        <dbReference type="EMBL" id="RXH96758.1"/>
    </source>
</evidence>
<sequence>MRSIQNIRYKNPVKKVASTCFQHLGWQPMAGTTDCIQSPDRYLFDLDTFVSKLYCVLCSGIQILYFSCQHAMLILRYLCAVLRKEIRRLN</sequence>
<comment type="caution">
    <text evidence="1">The sequence shown here is derived from an EMBL/GenBank/DDBJ whole genome shotgun (WGS) entry which is preliminary data.</text>
</comment>
<evidence type="ECO:0000313" key="2">
    <source>
        <dbReference type="Proteomes" id="UP000290289"/>
    </source>
</evidence>
<protein>
    <submittedName>
        <fullName evidence="1">Uncharacterized protein</fullName>
    </submittedName>
</protein>
<reference evidence="1 2" key="1">
    <citation type="submission" date="2018-10" db="EMBL/GenBank/DDBJ databases">
        <title>A high-quality apple genome assembly.</title>
        <authorList>
            <person name="Hu J."/>
        </authorList>
    </citation>
    <scope>NUCLEOTIDE SEQUENCE [LARGE SCALE GENOMIC DNA]</scope>
    <source>
        <strain evidence="2">cv. HFTH1</strain>
        <tissue evidence="1">Young leaf</tissue>
    </source>
</reference>
<accession>A0A498JLZ4</accession>
<dbReference type="AlphaFoldDB" id="A0A498JLZ4"/>
<dbReference type="Proteomes" id="UP000290289">
    <property type="component" value="Chromosome 6"/>
</dbReference>